<dbReference type="eggNOG" id="KOG1577">
    <property type="taxonomic scope" value="Eukaryota"/>
</dbReference>
<dbReference type="KEGG" id="mis:MICPUN_80447"/>
<dbReference type="AlphaFoldDB" id="C1E4T0"/>
<keyword evidence="4" id="KW-1185">Reference proteome</keyword>
<dbReference type="PRINTS" id="PR00069">
    <property type="entry name" value="ALDKETRDTASE"/>
</dbReference>
<name>C1E4T0_MICCC</name>
<dbReference type="OMA" id="KLWPTDQ"/>
<evidence type="ECO:0000313" key="3">
    <source>
        <dbReference type="EMBL" id="ACO62772.1"/>
    </source>
</evidence>
<protein>
    <recommendedName>
        <fullName evidence="2">NADP-dependent oxidoreductase domain-containing protein</fullName>
    </recommendedName>
</protein>
<dbReference type="Pfam" id="PF00248">
    <property type="entry name" value="Aldo_ket_red"/>
    <property type="match status" value="1"/>
</dbReference>
<dbReference type="PROSITE" id="PS00063">
    <property type="entry name" value="ALDOKETO_REDUCTASE_3"/>
    <property type="match status" value="1"/>
</dbReference>
<dbReference type="InterPro" id="IPR036812">
    <property type="entry name" value="NAD(P)_OxRdtase_dom_sf"/>
</dbReference>
<evidence type="ECO:0000313" key="4">
    <source>
        <dbReference type="Proteomes" id="UP000002009"/>
    </source>
</evidence>
<evidence type="ECO:0000259" key="2">
    <source>
        <dbReference type="Pfam" id="PF00248"/>
    </source>
</evidence>
<dbReference type="FunFam" id="3.20.20.100:FF:000002">
    <property type="entry name" value="2,5-diketo-D-gluconic acid reductase A"/>
    <property type="match status" value="1"/>
</dbReference>
<evidence type="ECO:0000256" key="1">
    <source>
        <dbReference type="ARBA" id="ARBA00023002"/>
    </source>
</evidence>
<dbReference type="RefSeq" id="XP_002501514.1">
    <property type="nucleotide sequence ID" value="XM_002501468.1"/>
</dbReference>
<dbReference type="STRING" id="296587.C1E4T0"/>
<organism evidence="3 4">
    <name type="scientific">Micromonas commoda (strain RCC299 / NOUM17 / CCMP2709)</name>
    <name type="common">Picoplanktonic green alga</name>
    <dbReference type="NCBI Taxonomy" id="296587"/>
    <lineage>
        <taxon>Eukaryota</taxon>
        <taxon>Viridiplantae</taxon>
        <taxon>Chlorophyta</taxon>
        <taxon>Mamiellophyceae</taxon>
        <taxon>Mamiellales</taxon>
        <taxon>Mamiellaceae</taxon>
        <taxon>Micromonas</taxon>
    </lineage>
</organism>
<dbReference type="Proteomes" id="UP000002009">
    <property type="component" value="Chromosome 4"/>
</dbReference>
<dbReference type="Gene3D" id="3.20.20.100">
    <property type="entry name" value="NADP-dependent oxidoreductase domain"/>
    <property type="match status" value="1"/>
</dbReference>
<dbReference type="EMBL" id="CP001325">
    <property type="protein sequence ID" value="ACO62772.1"/>
    <property type="molecule type" value="Genomic_DNA"/>
</dbReference>
<keyword evidence="1" id="KW-0560">Oxidoreductase</keyword>
<dbReference type="InterPro" id="IPR023210">
    <property type="entry name" value="NADP_OxRdtase_dom"/>
</dbReference>
<dbReference type="InParanoid" id="C1E4T0"/>
<dbReference type="PANTHER" id="PTHR11732">
    <property type="entry name" value="ALDO/KETO REDUCTASE"/>
    <property type="match status" value="1"/>
</dbReference>
<feature type="domain" description="NADP-dependent oxidoreductase" evidence="2">
    <location>
        <begin position="98"/>
        <end position="367"/>
    </location>
</feature>
<dbReference type="InterPro" id="IPR020471">
    <property type="entry name" value="AKR"/>
</dbReference>
<proteinExistence type="predicted"/>
<sequence length="395" mass="44734">MNEGKSPKTCIEPFKKFEEVNEHGGRLQWFDLTGGPTVCLAKQRAREEQDEHAFKVLKETREKRQREIKASLPDVTRIPDYPTGLLKTKRGDEKIPLIGLGTWKSEPGKVKAAVVEALKSGYLHVDCASVYENEGEVGEAFQEVFEKTQLEREEVFVTSKLWNTDHAPDRVEAALKKSLKLLRLDYLDLYLMHWPVTGNKGSDVVSPSILDTWKAMEDLVERGFVKAIGVSNFSEKKIRDLLGHADVPISVCQVECHPYWPQRDLVRFCHRNDIHFTAYSPLGSPDSAAMFKRETPELMKDPVIVGVSVRTGRNVGQVLLKWALQRRPTCSVLPKSSSPSRIRGNLDVLTCTWRLSDNDLDAIDAVSRRCRMVDGSFWLSPDGPYKTLEDLWDGP</sequence>
<dbReference type="GO" id="GO:0016616">
    <property type="term" value="F:oxidoreductase activity, acting on the CH-OH group of donors, NAD or NADP as acceptor"/>
    <property type="evidence" value="ECO:0007669"/>
    <property type="project" value="UniProtKB-ARBA"/>
</dbReference>
<reference evidence="3 4" key="1">
    <citation type="journal article" date="2009" name="Science">
        <title>Green evolution and dynamic adaptations revealed by genomes of the marine picoeukaryotes Micromonas.</title>
        <authorList>
            <person name="Worden A.Z."/>
            <person name="Lee J.H."/>
            <person name="Mock T."/>
            <person name="Rouze P."/>
            <person name="Simmons M.P."/>
            <person name="Aerts A.L."/>
            <person name="Allen A.E."/>
            <person name="Cuvelier M.L."/>
            <person name="Derelle E."/>
            <person name="Everett M.V."/>
            <person name="Foulon E."/>
            <person name="Grimwood J."/>
            <person name="Gundlach H."/>
            <person name="Henrissat B."/>
            <person name="Napoli C."/>
            <person name="McDonald S.M."/>
            <person name="Parker M.S."/>
            <person name="Rombauts S."/>
            <person name="Salamov A."/>
            <person name="Von Dassow P."/>
            <person name="Badger J.H."/>
            <person name="Coutinho P.M."/>
            <person name="Demir E."/>
            <person name="Dubchak I."/>
            <person name="Gentemann C."/>
            <person name="Eikrem W."/>
            <person name="Gready J.E."/>
            <person name="John U."/>
            <person name="Lanier W."/>
            <person name="Lindquist E.A."/>
            <person name="Lucas S."/>
            <person name="Mayer K.F."/>
            <person name="Moreau H."/>
            <person name="Not F."/>
            <person name="Otillar R."/>
            <person name="Panaud O."/>
            <person name="Pangilinan J."/>
            <person name="Paulsen I."/>
            <person name="Piegu B."/>
            <person name="Poliakov A."/>
            <person name="Robbens S."/>
            <person name="Schmutz J."/>
            <person name="Toulza E."/>
            <person name="Wyss T."/>
            <person name="Zelensky A."/>
            <person name="Zhou K."/>
            <person name="Armbrust E.V."/>
            <person name="Bhattacharya D."/>
            <person name="Goodenough U.W."/>
            <person name="Van de Peer Y."/>
            <person name="Grigoriev I.V."/>
        </authorList>
    </citation>
    <scope>NUCLEOTIDE SEQUENCE [LARGE SCALE GENOMIC DNA]</scope>
    <source>
        <strain evidence="4">RCC299 / NOUM17</strain>
    </source>
</reference>
<dbReference type="PROSITE" id="PS00062">
    <property type="entry name" value="ALDOKETO_REDUCTASE_2"/>
    <property type="match status" value="1"/>
</dbReference>
<dbReference type="InterPro" id="IPR018170">
    <property type="entry name" value="Aldo/ket_reductase_CS"/>
</dbReference>
<dbReference type="GeneID" id="8242800"/>
<dbReference type="SUPFAM" id="SSF51430">
    <property type="entry name" value="NAD(P)-linked oxidoreductase"/>
    <property type="match status" value="1"/>
</dbReference>
<dbReference type="FunCoup" id="C1E4T0">
    <property type="interactions" value="1470"/>
</dbReference>
<dbReference type="OrthoDB" id="416253at2759"/>
<gene>
    <name evidence="3" type="ORF">MICPUN_80447</name>
</gene>
<accession>C1E4T0</accession>